<dbReference type="InterPro" id="IPR003593">
    <property type="entry name" value="AAA+_ATPase"/>
</dbReference>
<dbReference type="SUPFAM" id="SSF52540">
    <property type="entry name" value="P-loop containing nucleoside triphosphate hydrolases"/>
    <property type="match status" value="1"/>
</dbReference>
<dbReference type="CDD" id="cd03262">
    <property type="entry name" value="ABC_HisP_GlnQ"/>
    <property type="match status" value="1"/>
</dbReference>
<evidence type="ECO:0000256" key="4">
    <source>
        <dbReference type="ARBA" id="ARBA00022840"/>
    </source>
</evidence>
<keyword evidence="2" id="KW-0813">Transport</keyword>
<accession>A0A2U2N7N3</accession>
<dbReference type="EMBL" id="QFFM01000014">
    <property type="protein sequence ID" value="PWG65077.1"/>
    <property type="molecule type" value="Genomic_DNA"/>
</dbReference>
<sequence length="295" mass="32585">MTERTERTERTVQAERKPQVQSTEAIAAFETAGPSAVSDCKGFEVKHLVKRYANADKPVLNDISFKVEHGTVLVVLGPSGSGKSTLLRTIAGLEPIQGGTISINEKVIDEGRPGTEKAGRSNRSSELRTRIGMVFQSYDLFPNKTVLGNITMAPLLVQKRGKAEVEAEALKLLERVGLADRKDAWPHELSGGQRQRVAICRALILHPEVLLLDEITAALDPEMVREVLDVVLELAKAGQTMLIVTHEMQFARAIADHVILLDGGHIVEESHDAHAFFAHPETERARQFLRTFEFE</sequence>
<dbReference type="GO" id="GO:0015424">
    <property type="term" value="F:ABC-type amino acid transporter activity"/>
    <property type="evidence" value="ECO:0007669"/>
    <property type="project" value="InterPro"/>
</dbReference>
<dbReference type="SMART" id="SM00382">
    <property type="entry name" value="AAA"/>
    <property type="match status" value="1"/>
</dbReference>
<dbReference type="GO" id="GO:0016887">
    <property type="term" value="F:ATP hydrolysis activity"/>
    <property type="evidence" value="ECO:0007669"/>
    <property type="project" value="InterPro"/>
</dbReference>
<dbReference type="AlphaFoldDB" id="A0A2U2N7N3"/>
<dbReference type="GO" id="GO:0005524">
    <property type="term" value="F:ATP binding"/>
    <property type="evidence" value="ECO:0007669"/>
    <property type="project" value="UniProtKB-KW"/>
</dbReference>
<feature type="domain" description="ABC transporter" evidence="5">
    <location>
        <begin position="43"/>
        <end position="288"/>
    </location>
</feature>
<dbReference type="RefSeq" id="WP_109057329.1">
    <property type="nucleotide sequence ID" value="NZ_QFFM01000014.1"/>
</dbReference>
<dbReference type="OrthoDB" id="9802264at2"/>
<evidence type="ECO:0000256" key="2">
    <source>
        <dbReference type="ARBA" id="ARBA00022448"/>
    </source>
</evidence>
<dbReference type="Pfam" id="PF00005">
    <property type="entry name" value="ABC_tran"/>
    <property type="match status" value="1"/>
</dbReference>
<dbReference type="PIRSF" id="PIRSF039085">
    <property type="entry name" value="ABC_ATPase_HisP"/>
    <property type="match status" value="1"/>
</dbReference>
<evidence type="ECO:0000259" key="5">
    <source>
        <dbReference type="PROSITE" id="PS50893"/>
    </source>
</evidence>
<keyword evidence="4 6" id="KW-0067">ATP-binding</keyword>
<evidence type="ECO:0000256" key="3">
    <source>
        <dbReference type="ARBA" id="ARBA00022741"/>
    </source>
</evidence>
<evidence type="ECO:0000256" key="1">
    <source>
        <dbReference type="ARBA" id="ARBA00005417"/>
    </source>
</evidence>
<gene>
    <name evidence="6" type="ORF">DF196_08025</name>
</gene>
<dbReference type="PANTHER" id="PTHR43166">
    <property type="entry name" value="AMINO ACID IMPORT ATP-BINDING PROTEIN"/>
    <property type="match status" value="1"/>
</dbReference>
<dbReference type="InterPro" id="IPR027417">
    <property type="entry name" value="P-loop_NTPase"/>
</dbReference>
<comment type="caution">
    <text evidence="6">The sequence shown here is derived from an EMBL/GenBank/DDBJ whole genome shotgun (WGS) entry which is preliminary data.</text>
</comment>
<comment type="similarity">
    <text evidence="1">Belongs to the ABC transporter superfamily.</text>
</comment>
<dbReference type="Proteomes" id="UP000245876">
    <property type="component" value="Unassembled WGS sequence"/>
</dbReference>
<dbReference type="PANTHER" id="PTHR43166:SF4">
    <property type="entry name" value="PHOSPHONATES IMPORT ATP-BINDING PROTEIN PHNC"/>
    <property type="match status" value="1"/>
</dbReference>
<proteinExistence type="inferred from homology"/>
<dbReference type="InterPro" id="IPR017871">
    <property type="entry name" value="ABC_transporter-like_CS"/>
</dbReference>
<dbReference type="PROSITE" id="PS50893">
    <property type="entry name" value="ABC_TRANSPORTER_2"/>
    <property type="match status" value="1"/>
</dbReference>
<protein>
    <submittedName>
        <fullName evidence="6">Glutamine ABC transporter ATP-binding protein</fullName>
    </submittedName>
</protein>
<dbReference type="PROSITE" id="PS00211">
    <property type="entry name" value="ABC_TRANSPORTER_1"/>
    <property type="match status" value="1"/>
</dbReference>
<dbReference type="InterPro" id="IPR030679">
    <property type="entry name" value="ABC_ATPase_HisP-typ"/>
</dbReference>
<evidence type="ECO:0000313" key="7">
    <source>
        <dbReference type="Proteomes" id="UP000245876"/>
    </source>
</evidence>
<dbReference type="InterPro" id="IPR050086">
    <property type="entry name" value="MetN_ABC_transporter-like"/>
</dbReference>
<reference evidence="6 7" key="1">
    <citation type="journal article" date="2018" name="Int. J. Syst. Evol. Microbiol.">
        <title>Bifidobacterium callitrichidarum sp. nov. from the faeces of the emperor tamarin (Saguinus imperator).</title>
        <authorList>
            <person name="Modesto M."/>
            <person name="Michelini S."/>
            <person name="Sansosti M.C."/>
            <person name="De Filippo C."/>
            <person name="Cavalieri D."/>
            <person name="Qvirist L."/>
            <person name="Andlid T."/>
            <person name="Spiezio C."/>
            <person name="Sandri C."/>
            <person name="Pascarelli S."/>
            <person name="Sgorbati B."/>
            <person name="Mattarelli P."/>
        </authorList>
    </citation>
    <scope>NUCLEOTIDE SEQUENCE [LARGE SCALE GENOMIC DNA]</scope>
    <source>
        <strain evidence="6 7">TRI 5</strain>
    </source>
</reference>
<dbReference type="Gene3D" id="3.40.50.300">
    <property type="entry name" value="P-loop containing nucleotide triphosphate hydrolases"/>
    <property type="match status" value="1"/>
</dbReference>
<keyword evidence="7" id="KW-1185">Reference proteome</keyword>
<dbReference type="InterPro" id="IPR003439">
    <property type="entry name" value="ABC_transporter-like_ATP-bd"/>
</dbReference>
<organism evidence="6 7">
    <name type="scientific">Bifidobacterium callitrichidarum</name>
    <dbReference type="NCBI Taxonomy" id="2052941"/>
    <lineage>
        <taxon>Bacteria</taxon>
        <taxon>Bacillati</taxon>
        <taxon>Actinomycetota</taxon>
        <taxon>Actinomycetes</taxon>
        <taxon>Bifidobacteriales</taxon>
        <taxon>Bifidobacteriaceae</taxon>
        <taxon>Bifidobacterium</taxon>
    </lineage>
</organism>
<evidence type="ECO:0000313" key="6">
    <source>
        <dbReference type="EMBL" id="PWG65077.1"/>
    </source>
</evidence>
<name>A0A2U2N7N3_9BIFI</name>
<keyword evidence="3" id="KW-0547">Nucleotide-binding</keyword>